<organism evidence="2 3">
    <name type="scientific">Saccharothrix longispora</name>
    <dbReference type="NCBI Taxonomy" id="33920"/>
    <lineage>
        <taxon>Bacteria</taxon>
        <taxon>Bacillati</taxon>
        <taxon>Actinomycetota</taxon>
        <taxon>Actinomycetes</taxon>
        <taxon>Pseudonocardiales</taxon>
        <taxon>Pseudonocardiaceae</taxon>
        <taxon>Saccharothrix</taxon>
    </lineage>
</organism>
<protein>
    <submittedName>
        <fullName evidence="2">Uncharacterized protein</fullName>
    </submittedName>
</protein>
<evidence type="ECO:0000313" key="2">
    <source>
        <dbReference type="EMBL" id="MDR6593641.1"/>
    </source>
</evidence>
<keyword evidence="3" id="KW-1185">Reference proteome</keyword>
<proteinExistence type="predicted"/>
<dbReference type="EMBL" id="JAVDSG010000001">
    <property type="protein sequence ID" value="MDR6593641.1"/>
    <property type="molecule type" value="Genomic_DNA"/>
</dbReference>
<accession>A0ABU1PSM1</accession>
<reference evidence="2 3" key="1">
    <citation type="submission" date="2023-07" db="EMBL/GenBank/DDBJ databases">
        <title>Sequencing the genomes of 1000 actinobacteria strains.</title>
        <authorList>
            <person name="Klenk H.-P."/>
        </authorList>
    </citation>
    <scope>NUCLEOTIDE SEQUENCE [LARGE SCALE GENOMIC DNA]</scope>
    <source>
        <strain evidence="2 3">DSM 43749</strain>
    </source>
</reference>
<dbReference type="RefSeq" id="WP_310306526.1">
    <property type="nucleotide sequence ID" value="NZ_BAAAXB010000001.1"/>
</dbReference>
<feature type="compositionally biased region" description="Polar residues" evidence="1">
    <location>
        <begin position="1"/>
        <end position="10"/>
    </location>
</feature>
<evidence type="ECO:0000313" key="3">
    <source>
        <dbReference type="Proteomes" id="UP001268819"/>
    </source>
</evidence>
<feature type="region of interest" description="Disordered" evidence="1">
    <location>
        <begin position="1"/>
        <end position="27"/>
    </location>
</feature>
<sequence length="77" mass="7716">MRTSATTAVNAPSGPPVRASASTRLRPPEIISAPMRADHTTGIPCSTPRSSATLLCCHPLSVSSEAGTSSSRAPGAA</sequence>
<comment type="caution">
    <text evidence="2">The sequence shown here is derived from an EMBL/GenBank/DDBJ whole genome shotgun (WGS) entry which is preliminary data.</text>
</comment>
<gene>
    <name evidence="2" type="ORF">J2S66_002025</name>
</gene>
<name>A0ABU1PSM1_9PSEU</name>
<evidence type="ECO:0000256" key="1">
    <source>
        <dbReference type="SAM" id="MobiDB-lite"/>
    </source>
</evidence>
<dbReference type="Proteomes" id="UP001268819">
    <property type="component" value="Unassembled WGS sequence"/>
</dbReference>